<dbReference type="Proteomes" id="UP000221165">
    <property type="component" value="Unassembled WGS sequence"/>
</dbReference>
<dbReference type="GeneID" id="94431259"/>
<reference evidence="1 2" key="1">
    <citation type="journal article" date="2017" name="Int. J. Parasitol.">
        <title>The genome of the protozoan parasite Cystoisospora suis and a reverse vaccinology approach to identify vaccine candidates.</title>
        <authorList>
            <person name="Palmieri N."/>
            <person name="Shrestha A."/>
            <person name="Ruttkowski B."/>
            <person name="Beck T."/>
            <person name="Vogl C."/>
            <person name="Tomley F."/>
            <person name="Blake D.P."/>
            <person name="Joachim A."/>
        </authorList>
    </citation>
    <scope>NUCLEOTIDE SEQUENCE [LARGE SCALE GENOMIC DNA]</scope>
    <source>
        <strain evidence="1 2">Wien I</strain>
    </source>
</reference>
<keyword evidence="2" id="KW-1185">Reference proteome</keyword>
<comment type="caution">
    <text evidence="1">The sequence shown here is derived from an EMBL/GenBank/DDBJ whole genome shotgun (WGS) entry which is preliminary data.</text>
</comment>
<evidence type="ECO:0000313" key="1">
    <source>
        <dbReference type="EMBL" id="PHJ18273.1"/>
    </source>
</evidence>
<dbReference type="AlphaFoldDB" id="A0A2C6KPF5"/>
<protein>
    <submittedName>
        <fullName evidence="1">Uncharacterized protein</fullName>
    </submittedName>
</protein>
<gene>
    <name evidence="1" type="ORF">CSUI_007905</name>
</gene>
<dbReference type="VEuPathDB" id="ToxoDB:CSUI_007905"/>
<dbReference type="EMBL" id="MIGC01004270">
    <property type="protein sequence ID" value="PHJ18273.1"/>
    <property type="molecule type" value="Genomic_DNA"/>
</dbReference>
<evidence type="ECO:0000313" key="2">
    <source>
        <dbReference type="Proteomes" id="UP000221165"/>
    </source>
</evidence>
<name>A0A2C6KPF5_9APIC</name>
<proteinExistence type="predicted"/>
<accession>A0A2C6KPF5</accession>
<dbReference type="OrthoDB" id="329138at2759"/>
<dbReference type="RefSeq" id="XP_067919981.1">
    <property type="nucleotide sequence ID" value="XM_068068048.1"/>
</dbReference>
<organism evidence="1 2">
    <name type="scientific">Cystoisospora suis</name>
    <dbReference type="NCBI Taxonomy" id="483139"/>
    <lineage>
        <taxon>Eukaryota</taxon>
        <taxon>Sar</taxon>
        <taxon>Alveolata</taxon>
        <taxon>Apicomplexa</taxon>
        <taxon>Conoidasida</taxon>
        <taxon>Coccidia</taxon>
        <taxon>Eucoccidiorida</taxon>
        <taxon>Eimeriorina</taxon>
        <taxon>Sarcocystidae</taxon>
        <taxon>Cystoisospora</taxon>
    </lineage>
</organism>
<sequence length="88" mass="10220">MYTTLLDRVKTYSGRYGFHNRSIAALDQLRRNYVELRTNPETHAKVWDDMKIAASAYDDYKAFAYTEELKQGVAAGIWPAHTLPLFLY</sequence>